<reference evidence="4" key="1">
    <citation type="journal article" date="2019" name="Int. J. Syst. Evol. Microbiol.">
        <title>The Global Catalogue of Microorganisms (GCM) 10K type strain sequencing project: providing services to taxonomists for standard genome sequencing and annotation.</title>
        <authorList>
            <consortium name="The Broad Institute Genomics Platform"/>
            <consortium name="The Broad Institute Genome Sequencing Center for Infectious Disease"/>
            <person name="Wu L."/>
            <person name="Ma J."/>
        </authorList>
    </citation>
    <scope>NUCLEOTIDE SEQUENCE [LARGE SCALE GENOMIC DNA]</scope>
    <source>
        <strain evidence="4">CECT 7069</strain>
    </source>
</reference>
<proteinExistence type="predicted"/>
<evidence type="ECO:0000256" key="1">
    <source>
        <dbReference type="ARBA" id="ARBA00022827"/>
    </source>
</evidence>
<dbReference type="EMBL" id="JAUFPX010000043">
    <property type="protein sequence ID" value="MDN3593220.1"/>
    <property type="molecule type" value="Genomic_DNA"/>
</dbReference>
<dbReference type="Gene3D" id="3.30.465.10">
    <property type="match status" value="1"/>
</dbReference>
<sequence>MSGATQEVSGWGRYPRQATRLLPVREAAAVSPLHRSGTGLIARGNGRAYGDAAIGADTTLALRGLDRMIAFDPETGHLAVEAGVLLADIIDAFLPRGFFPPVVPGTRFVTVGGAIAADVHGKNHHGAGGFGAHLRDLTLALPDGTVRTCGPESDLFAATVGGMGLTGTILRATLALRRVETGWIRQSTVAAADLDAAMAALEAAHGATYAVAWIDCLARGAARGRALVYRGEHATRADLAALHPGAPLHPPTARGALAVPFDLPALTLNRLSVGAFNALYYGRGRAGAGRDGIVGWAPYFFPLDGIRDWNRIYGGRGFLQHQCVIPKARSRAALGAILDRVSHAAPSFLAVLKLLGGGGGLLSFPIEGYTLTLDFPASPANLALLDGLDAIVREAGGRLYLAKDARQSRDTFEAGYGDAATRFRALRRELDGEGRIASALSRRLGL</sequence>
<organism evidence="3 4">
    <name type="scientific">Methylobacterium adhaesivum</name>
    <dbReference type="NCBI Taxonomy" id="333297"/>
    <lineage>
        <taxon>Bacteria</taxon>
        <taxon>Pseudomonadati</taxon>
        <taxon>Pseudomonadota</taxon>
        <taxon>Alphaproteobacteria</taxon>
        <taxon>Hyphomicrobiales</taxon>
        <taxon>Methylobacteriaceae</taxon>
        <taxon>Methylobacterium</taxon>
    </lineage>
</organism>
<keyword evidence="1" id="KW-0285">Flavoprotein</keyword>
<dbReference type="PANTHER" id="PTHR43762">
    <property type="entry name" value="L-GULONOLACTONE OXIDASE"/>
    <property type="match status" value="1"/>
</dbReference>
<evidence type="ECO:0000259" key="2">
    <source>
        <dbReference type="PROSITE" id="PS51387"/>
    </source>
</evidence>
<dbReference type="InterPro" id="IPR010031">
    <property type="entry name" value="FAD_lactone_oxidase-like"/>
</dbReference>
<evidence type="ECO:0000313" key="4">
    <source>
        <dbReference type="Proteomes" id="UP001224644"/>
    </source>
</evidence>
<dbReference type="SUPFAM" id="SSF56176">
    <property type="entry name" value="FAD-binding/transporter-associated domain-like"/>
    <property type="match status" value="1"/>
</dbReference>
<dbReference type="Pfam" id="PF01565">
    <property type="entry name" value="FAD_binding_4"/>
    <property type="match status" value="1"/>
</dbReference>
<protein>
    <submittedName>
        <fullName evidence="3">FAD-binding oxidoreductase</fullName>
    </submittedName>
</protein>
<accession>A0ABT8BPA0</accession>
<name>A0ABT8BPA0_9HYPH</name>
<dbReference type="InterPro" id="IPR016169">
    <property type="entry name" value="FAD-bd_PCMH_sub2"/>
</dbReference>
<dbReference type="RefSeq" id="WP_238228466.1">
    <property type="nucleotide sequence ID" value="NZ_BPQD01000048.1"/>
</dbReference>
<dbReference type="Proteomes" id="UP001224644">
    <property type="component" value="Unassembled WGS sequence"/>
</dbReference>
<dbReference type="InterPro" id="IPR036318">
    <property type="entry name" value="FAD-bd_PCMH-like_sf"/>
</dbReference>
<keyword evidence="4" id="KW-1185">Reference proteome</keyword>
<dbReference type="PANTHER" id="PTHR43762:SF1">
    <property type="entry name" value="D-ARABINONO-1,4-LACTONE OXIDASE"/>
    <property type="match status" value="1"/>
</dbReference>
<comment type="caution">
    <text evidence="3">The sequence shown here is derived from an EMBL/GenBank/DDBJ whole genome shotgun (WGS) entry which is preliminary data.</text>
</comment>
<feature type="domain" description="FAD-binding PCMH-type" evidence="2">
    <location>
        <begin position="1"/>
        <end position="179"/>
    </location>
</feature>
<evidence type="ECO:0000313" key="3">
    <source>
        <dbReference type="EMBL" id="MDN3593220.1"/>
    </source>
</evidence>
<gene>
    <name evidence="3" type="ORF">QWZ12_21760</name>
</gene>
<dbReference type="InterPro" id="IPR016166">
    <property type="entry name" value="FAD-bd_PCMH"/>
</dbReference>
<dbReference type="PROSITE" id="PS51387">
    <property type="entry name" value="FAD_PCMH"/>
    <property type="match status" value="1"/>
</dbReference>
<dbReference type="InterPro" id="IPR006094">
    <property type="entry name" value="Oxid_FAD_bind_N"/>
</dbReference>
<keyword evidence="1" id="KW-0274">FAD</keyword>